<feature type="region of interest" description="Disordered" evidence="1">
    <location>
        <begin position="1"/>
        <end position="166"/>
    </location>
</feature>
<organism evidence="2 3">
    <name type="scientific">Monosporascus ibericus</name>
    <dbReference type="NCBI Taxonomy" id="155417"/>
    <lineage>
        <taxon>Eukaryota</taxon>
        <taxon>Fungi</taxon>
        <taxon>Dikarya</taxon>
        <taxon>Ascomycota</taxon>
        <taxon>Pezizomycotina</taxon>
        <taxon>Sordariomycetes</taxon>
        <taxon>Xylariomycetidae</taxon>
        <taxon>Xylariales</taxon>
        <taxon>Xylariales incertae sedis</taxon>
        <taxon>Monosporascus</taxon>
    </lineage>
</organism>
<keyword evidence="3" id="KW-1185">Reference proteome</keyword>
<gene>
    <name evidence="2" type="ORF">DL764_001601</name>
</gene>
<evidence type="ECO:0000313" key="2">
    <source>
        <dbReference type="EMBL" id="RYP08891.1"/>
    </source>
</evidence>
<reference evidence="2 3" key="1">
    <citation type="submission" date="2018-06" db="EMBL/GenBank/DDBJ databases">
        <title>Complete Genomes of Monosporascus.</title>
        <authorList>
            <person name="Robinson A.J."/>
            <person name="Natvig D.O."/>
        </authorList>
    </citation>
    <scope>NUCLEOTIDE SEQUENCE [LARGE SCALE GENOMIC DNA]</scope>
    <source>
        <strain evidence="2 3">CBS 110550</strain>
    </source>
</reference>
<comment type="caution">
    <text evidence="2">The sequence shown here is derived from an EMBL/GenBank/DDBJ whole genome shotgun (WGS) entry which is preliminary data.</text>
</comment>
<accession>A0A4Q4TNR4</accession>
<sequence>MLDPESSFTDPTGGRRLLPPVPTYPWPSTSSGQSTSGAQGQEETLDAEDSYTYQTLFQALQTMESGPSTSGNNDNSGPIPQSPRSPPGMVSVPNPPSLDEPTLGSGGDRQPPHSAAATGVPWNVLMGAVQPAHVPIPEREDPDEDPHEDTALGSPVKTEHWYNEGW</sequence>
<feature type="compositionally biased region" description="Basic and acidic residues" evidence="1">
    <location>
        <begin position="157"/>
        <end position="166"/>
    </location>
</feature>
<protein>
    <submittedName>
        <fullName evidence="2">Uncharacterized protein</fullName>
    </submittedName>
</protein>
<evidence type="ECO:0000313" key="3">
    <source>
        <dbReference type="Proteomes" id="UP000293360"/>
    </source>
</evidence>
<dbReference type="AlphaFoldDB" id="A0A4Q4TNR4"/>
<dbReference type="Proteomes" id="UP000293360">
    <property type="component" value="Unassembled WGS sequence"/>
</dbReference>
<dbReference type="EMBL" id="QJNU01000052">
    <property type="protein sequence ID" value="RYP08891.1"/>
    <property type="molecule type" value="Genomic_DNA"/>
</dbReference>
<name>A0A4Q4TNR4_9PEZI</name>
<dbReference type="STRING" id="155417.A0A4Q4TNR4"/>
<feature type="compositionally biased region" description="Polar residues" evidence="1">
    <location>
        <begin position="1"/>
        <end position="10"/>
    </location>
</feature>
<evidence type="ECO:0000256" key="1">
    <source>
        <dbReference type="SAM" id="MobiDB-lite"/>
    </source>
</evidence>
<proteinExistence type="predicted"/>
<feature type="compositionally biased region" description="Low complexity" evidence="1">
    <location>
        <begin position="28"/>
        <end position="41"/>
    </location>
</feature>
<feature type="compositionally biased region" description="Polar residues" evidence="1">
    <location>
        <begin position="51"/>
        <end position="79"/>
    </location>
</feature>